<evidence type="ECO:0000256" key="1">
    <source>
        <dbReference type="SAM" id="Phobius"/>
    </source>
</evidence>
<sequence length="406" mass="45863">MSESRPSQGSFAAASSGEPTNLSPSFDFLLLPDLHHVVCFTGLALSIVSLLVVRTKSRPQLSTASTTLSAGGSCIVTTSPVLVFMRHAAVATTLTFLFQHLFIDIHYFIGRYVLSALQGPLCHASVHLEFSSAIAHFFLAGLFGYLQYLCALHSSSRWTRFLRKRFDQFCEWVWCLAFIVALPVCWYTGSHAGMCFDDGMEHLYTYRFICVDILTSAWLLTPTVLHLRWLQRTVGFGSALRTLWRANRLSTYYAAKWIFWTLPLCLLADYSWHHNHVNVLLFAYDGYLLSYAIDVLFFAFFVEEFRELLRTALPWLPIRRSVPQETGTVSPQSSTSSLSNLSRADDLTPQFDADLEQAVSDDRNELLRQRPDQPQQHLVTMSMPNVNSIISMSPGPVEPLTLVQIN</sequence>
<keyword evidence="3" id="KW-1185">Reference proteome</keyword>
<keyword evidence="1" id="KW-0472">Membrane</keyword>
<accession>A0A1V9XFX3</accession>
<dbReference type="AlphaFoldDB" id="A0A1V9XFX3"/>
<proteinExistence type="predicted"/>
<feature type="transmembrane region" description="Helical" evidence="1">
    <location>
        <begin position="172"/>
        <end position="189"/>
    </location>
</feature>
<evidence type="ECO:0000313" key="3">
    <source>
        <dbReference type="Proteomes" id="UP000192247"/>
    </source>
</evidence>
<dbReference type="SUPFAM" id="SSF81321">
    <property type="entry name" value="Family A G protein-coupled receptor-like"/>
    <property type="match status" value="1"/>
</dbReference>
<feature type="transmembrane region" description="Helical" evidence="1">
    <location>
        <begin position="204"/>
        <end position="230"/>
    </location>
</feature>
<keyword evidence="1" id="KW-0812">Transmembrane</keyword>
<dbReference type="InParanoid" id="A0A1V9XFX3"/>
<feature type="transmembrane region" description="Helical" evidence="1">
    <location>
        <begin position="34"/>
        <end position="53"/>
    </location>
</feature>
<dbReference type="EMBL" id="MNPL01012204">
    <property type="protein sequence ID" value="OQR72252.1"/>
    <property type="molecule type" value="Genomic_DNA"/>
</dbReference>
<protein>
    <submittedName>
        <fullName evidence="2">Uncharacterized protein</fullName>
    </submittedName>
</protein>
<comment type="caution">
    <text evidence="2">The sequence shown here is derived from an EMBL/GenBank/DDBJ whole genome shotgun (WGS) entry which is preliminary data.</text>
</comment>
<feature type="transmembrane region" description="Helical" evidence="1">
    <location>
        <begin position="279"/>
        <end position="302"/>
    </location>
</feature>
<gene>
    <name evidence="2" type="ORF">BIW11_10504</name>
</gene>
<dbReference type="OrthoDB" id="10506996at2759"/>
<reference evidence="2 3" key="1">
    <citation type="journal article" date="2017" name="Gigascience">
        <title>Draft genome of the honey bee ectoparasitic mite, Tropilaelaps mercedesae, is shaped by the parasitic life history.</title>
        <authorList>
            <person name="Dong X."/>
            <person name="Armstrong S.D."/>
            <person name="Xia D."/>
            <person name="Makepeace B.L."/>
            <person name="Darby A.C."/>
            <person name="Kadowaki T."/>
        </authorList>
    </citation>
    <scope>NUCLEOTIDE SEQUENCE [LARGE SCALE GENOMIC DNA]</scope>
    <source>
        <strain evidence="2">Wuxi-XJTLU</strain>
    </source>
</reference>
<evidence type="ECO:0000313" key="2">
    <source>
        <dbReference type="EMBL" id="OQR72252.1"/>
    </source>
</evidence>
<name>A0A1V9XFX3_9ACAR</name>
<keyword evidence="1" id="KW-1133">Transmembrane helix</keyword>
<dbReference type="Proteomes" id="UP000192247">
    <property type="component" value="Unassembled WGS sequence"/>
</dbReference>
<feature type="transmembrane region" description="Helical" evidence="1">
    <location>
        <begin position="130"/>
        <end position="151"/>
    </location>
</feature>
<organism evidence="2 3">
    <name type="scientific">Tropilaelaps mercedesae</name>
    <dbReference type="NCBI Taxonomy" id="418985"/>
    <lineage>
        <taxon>Eukaryota</taxon>
        <taxon>Metazoa</taxon>
        <taxon>Ecdysozoa</taxon>
        <taxon>Arthropoda</taxon>
        <taxon>Chelicerata</taxon>
        <taxon>Arachnida</taxon>
        <taxon>Acari</taxon>
        <taxon>Parasitiformes</taxon>
        <taxon>Mesostigmata</taxon>
        <taxon>Gamasina</taxon>
        <taxon>Dermanyssoidea</taxon>
        <taxon>Laelapidae</taxon>
        <taxon>Tropilaelaps</taxon>
    </lineage>
</organism>
<feature type="transmembrane region" description="Helical" evidence="1">
    <location>
        <begin position="251"/>
        <end position="273"/>
    </location>
</feature>
<feature type="transmembrane region" description="Helical" evidence="1">
    <location>
        <begin position="88"/>
        <end position="110"/>
    </location>
</feature>